<dbReference type="InterPro" id="IPR036259">
    <property type="entry name" value="MFS_trans_sf"/>
</dbReference>
<feature type="transmembrane region" description="Helical" evidence="9">
    <location>
        <begin position="197"/>
        <end position="216"/>
    </location>
</feature>
<evidence type="ECO:0000256" key="7">
    <source>
        <dbReference type="ARBA" id="ARBA00038075"/>
    </source>
</evidence>
<evidence type="ECO:0000256" key="8">
    <source>
        <dbReference type="ARBA" id="ARBA00040914"/>
    </source>
</evidence>
<sequence>MGVEGHRSTVPPHAAVREKTRLYPVTNTRLPALLILSSAFLAAGANGISMVAFPWLVLQRTGSAVDASIVAGAATLPLLFATLIAGTAVDFIGRRLVAMLSDALSAIAVAAIPLLAIAFGTDVLNTLVLAALAALGAFFDPAGMTARQSMLPEAAEKAGWTRDHTNSVYEAVFNLAYITGPGIGGLLIATLGGVNTMWVTCALFGLAILTMGLLRLEGTGRPAREKLPDSVVSGVLEGLKFVWRSRVLRTLGLIDLAVTGLYLPMESVLFPKYFTDRNEPAQLGWVLMALSIGGLIGALSWTVLSKISSKRRTVLTAVLTFGIAVAVIAFLPPLPVILSFAAVVGLVYGPIGPIYNSVMQYRTPEHLRGRVVGVMTSMTYAAGPIGFTLAGPLVDTFGLKVTFLVLAVPILVIGVLCPWLPALRELDDEPESQPTHA</sequence>
<comment type="subcellular location">
    <subcellularLocation>
        <location evidence="1">Cell inner membrane</location>
        <topology evidence="1">Multi-pass membrane protein</topology>
    </subcellularLocation>
</comment>
<organism evidence="11 12">
    <name type="scientific">Mycolicibacterium sarraceniae</name>
    <dbReference type="NCBI Taxonomy" id="1534348"/>
    <lineage>
        <taxon>Bacteria</taxon>
        <taxon>Bacillati</taxon>
        <taxon>Actinomycetota</taxon>
        <taxon>Actinomycetes</taxon>
        <taxon>Mycobacteriales</taxon>
        <taxon>Mycobacteriaceae</taxon>
        <taxon>Mycolicibacterium</taxon>
    </lineage>
</organism>
<dbReference type="AlphaFoldDB" id="A0A7I7SU74"/>
<dbReference type="Proteomes" id="UP000466445">
    <property type="component" value="Chromosome"/>
</dbReference>
<feature type="transmembrane region" description="Helical" evidence="9">
    <location>
        <begin position="69"/>
        <end position="89"/>
    </location>
</feature>
<feature type="transmembrane region" description="Helical" evidence="9">
    <location>
        <begin position="247"/>
        <end position="265"/>
    </location>
</feature>
<dbReference type="GO" id="GO:0005886">
    <property type="term" value="C:plasma membrane"/>
    <property type="evidence" value="ECO:0007669"/>
    <property type="project" value="UniProtKB-SubCell"/>
</dbReference>
<dbReference type="GO" id="GO:0046677">
    <property type="term" value="P:response to antibiotic"/>
    <property type="evidence" value="ECO:0007669"/>
    <property type="project" value="UniProtKB-KW"/>
</dbReference>
<dbReference type="PANTHER" id="PTHR23513:SF9">
    <property type="entry name" value="ENTEROBACTIN EXPORTER ENTS"/>
    <property type="match status" value="1"/>
</dbReference>
<dbReference type="Gene3D" id="1.20.1250.20">
    <property type="entry name" value="MFS general substrate transporter like domains"/>
    <property type="match status" value="2"/>
</dbReference>
<dbReference type="SUPFAM" id="SSF103473">
    <property type="entry name" value="MFS general substrate transporter"/>
    <property type="match status" value="1"/>
</dbReference>
<name>A0A7I7SU74_9MYCO</name>
<evidence type="ECO:0000256" key="1">
    <source>
        <dbReference type="ARBA" id="ARBA00004429"/>
    </source>
</evidence>
<proteinExistence type="inferred from homology"/>
<feature type="transmembrane region" description="Helical" evidence="9">
    <location>
        <begin position="285"/>
        <end position="304"/>
    </location>
</feature>
<protein>
    <recommendedName>
        <fullName evidence="8">Multidrug efflux pump Tap</fullName>
    </recommendedName>
</protein>
<dbReference type="InterPro" id="IPR020846">
    <property type="entry name" value="MFS_dom"/>
</dbReference>
<feature type="transmembrane region" description="Helical" evidence="9">
    <location>
        <begin position="167"/>
        <end position="191"/>
    </location>
</feature>
<evidence type="ECO:0000313" key="11">
    <source>
        <dbReference type="EMBL" id="BBY59739.1"/>
    </source>
</evidence>
<feature type="transmembrane region" description="Helical" evidence="9">
    <location>
        <begin position="126"/>
        <end position="146"/>
    </location>
</feature>
<keyword evidence="5 9" id="KW-1133">Transmembrane helix</keyword>
<keyword evidence="4 9" id="KW-0812">Transmembrane</keyword>
<dbReference type="Pfam" id="PF07690">
    <property type="entry name" value="MFS_1"/>
    <property type="match status" value="1"/>
</dbReference>
<dbReference type="PROSITE" id="PS50850">
    <property type="entry name" value="MFS"/>
    <property type="match status" value="1"/>
</dbReference>
<keyword evidence="12" id="KW-1185">Reference proteome</keyword>
<dbReference type="EMBL" id="AP022595">
    <property type="protein sequence ID" value="BBY59739.1"/>
    <property type="molecule type" value="Genomic_DNA"/>
</dbReference>
<keyword evidence="6 9" id="KW-0472">Membrane</keyword>
<evidence type="ECO:0000256" key="4">
    <source>
        <dbReference type="ARBA" id="ARBA00022692"/>
    </source>
</evidence>
<dbReference type="InterPro" id="IPR011701">
    <property type="entry name" value="MFS"/>
</dbReference>
<accession>A0A7I7SU74</accession>
<dbReference type="GO" id="GO:0022857">
    <property type="term" value="F:transmembrane transporter activity"/>
    <property type="evidence" value="ECO:0007669"/>
    <property type="project" value="InterPro"/>
</dbReference>
<evidence type="ECO:0000256" key="9">
    <source>
        <dbReference type="SAM" id="Phobius"/>
    </source>
</evidence>
<feature type="transmembrane region" description="Helical" evidence="9">
    <location>
        <begin position="313"/>
        <end position="331"/>
    </location>
</feature>
<dbReference type="KEGG" id="msar:MSAR_28750"/>
<gene>
    <name evidence="11" type="ORF">MSAR_28750</name>
</gene>
<feature type="transmembrane region" description="Helical" evidence="9">
    <location>
        <begin position="96"/>
        <end position="120"/>
    </location>
</feature>
<evidence type="ECO:0000256" key="6">
    <source>
        <dbReference type="ARBA" id="ARBA00023136"/>
    </source>
</evidence>
<evidence type="ECO:0000256" key="5">
    <source>
        <dbReference type="ARBA" id="ARBA00022989"/>
    </source>
</evidence>
<feature type="transmembrane region" description="Helical" evidence="9">
    <location>
        <begin position="397"/>
        <end position="420"/>
    </location>
</feature>
<keyword evidence="3" id="KW-1003">Cell membrane</keyword>
<feature type="domain" description="Major facilitator superfamily (MFS) profile" evidence="10">
    <location>
        <begin position="241"/>
        <end position="437"/>
    </location>
</feature>
<feature type="transmembrane region" description="Helical" evidence="9">
    <location>
        <begin position="337"/>
        <end position="359"/>
    </location>
</feature>
<feature type="transmembrane region" description="Helical" evidence="9">
    <location>
        <begin position="371"/>
        <end position="391"/>
    </location>
</feature>
<evidence type="ECO:0000259" key="10">
    <source>
        <dbReference type="PROSITE" id="PS50850"/>
    </source>
</evidence>
<dbReference type="PANTHER" id="PTHR23513">
    <property type="entry name" value="INTEGRAL MEMBRANE EFFLUX PROTEIN-RELATED"/>
    <property type="match status" value="1"/>
</dbReference>
<feature type="transmembrane region" description="Helical" evidence="9">
    <location>
        <begin position="30"/>
        <end position="57"/>
    </location>
</feature>
<keyword evidence="2" id="KW-0813">Transport</keyword>
<dbReference type="CDD" id="cd06173">
    <property type="entry name" value="MFS_MefA_like"/>
    <property type="match status" value="1"/>
</dbReference>
<evidence type="ECO:0000313" key="12">
    <source>
        <dbReference type="Proteomes" id="UP000466445"/>
    </source>
</evidence>
<reference evidence="11 12" key="1">
    <citation type="journal article" date="2019" name="Emerg. Microbes Infect.">
        <title>Comprehensive subspecies identification of 175 nontuberculous mycobacteria species based on 7547 genomic profiles.</title>
        <authorList>
            <person name="Matsumoto Y."/>
            <person name="Kinjo T."/>
            <person name="Motooka D."/>
            <person name="Nabeya D."/>
            <person name="Jung N."/>
            <person name="Uechi K."/>
            <person name="Horii T."/>
            <person name="Iida T."/>
            <person name="Fujita J."/>
            <person name="Nakamura S."/>
        </authorList>
    </citation>
    <scope>NUCLEOTIDE SEQUENCE [LARGE SCALE GENOMIC DNA]</scope>
    <source>
        <strain evidence="11 12">JCM 30395</strain>
    </source>
</reference>
<dbReference type="PRINTS" id="PR01035">
    <property type="entry name" value="TCRTETA"/>
</dbReference>
<dbReference type="InterPro" id="IPR001958">
    <property type="entry name" value="Tet-R_TetA/multi-R_MdtG-like"/>
</dbReference>
<evidence type="ECO:0000256" key="3">
    <source>
        <dbReference type="ARBA" id="ARBA00022475"/>
    </source>
</evidence>
<evidence type="ECO:0000256" key="2">
    <source>
        <dbReference type="ARBA" id="ARBA00022448"/>
    </source>
</evidence>
<comment type="similarity">
    <text evidence="7">Belongs to the major facilitator superfamily. Drug:H(+) antiporter-3 (DHA3) (TC 2.A.1.21) family.</text>
</comment>